<keyword evidence="3" id="KW-0378">Hydrolase</keyword>
<organism evidence="6 7">
    <name type="scientific">Candidatus Ruania gallistercoris</name>
    <dbReference type="NCBI Taxonomy" id="2838746"/>
    <lineage>
        <taxon>Bacteria</taxon>
        <taxon>Bacillati</taxon>
        <taxon>Actinomycetota</taxon>
        <taxon>Actinomycetes</taxon>
        <taxon>Micrococcales</taxon>
        <taxon>Ruaniaceae</taxon>
        <taxon>Ruania</taxon>
    </lineage>
</organism>
<name>A0A9D2EI36_9MICO</name>
<evidence type="ECO:0000256" key="1">
    <source>
        <dbReference type="ARBA" id="ARBA00009792"/>
    </source>
</evidence>
<reference evidence="6" key="2">
    <citation type="submission" date="2021-04" db="EMBL/GenBank/DDBJ databases">
        <authorList>
            <person name="Gilroy R."/>
        </authorList>
    </citation>
    <scope>NUCLEOTIDE SEQUENCE</scope>
    <source>
        <strain evidence="6">ChiGjej4B4-7305</strain>
    </source>
</reference>
<dbReference type="Gene3D" id="3.20.110.10">
    <property type="entry name" value="Glycoside hydrolase 38, N terminal domain"/>
    <property type="match status" value="1"/>
</dbReference>
<feature type="domain" description="Glycoside hydrolase family 38 central" evidence="5">
    <location>
        <begin position="229"/>
        <end position="307"/>
    </location>
</feature>
<evidence type="ECO:0000256" key="2">
    <source>
        <dbReference type="ARBA" id="ARBA00022723"/>
    </source>
</evidence>
<evidence type="ECO:0000259" key="5">
    <source>
        <dbReference type="SMART" id="SM00872"/>
    </source>
</evidence>
<dbReference type="InterPro" id="IPR037094">
    <property type="entry name" value="Glyco_hydro_38_cen_sf"/>
</dbReference>
<dbReference type="Pfam" id="PF17677">
    <property type="entry name" value="Glyco_hydro38C2"/>
    <property type="match status" value="1"/>
</dbReference>
<evidence type="ECO:0000313" key="6">
    <source>
        <dbReference type="EMBL" id="HIZ37496.1"/>
    </source>
</evidence>
<dbReference type="Gene3D" id="1.20.1270.50">
    <property type="entry name" value="Glycoside hydrolase family 38, central domain"/>
    <property type="match status" value="1"/>
</dbReference>
<reference evidence="6" key="1">
    <citation type="journal article" date="2021" name="PeerJ">
        <title>Extensive microbial diversity within the chicken gut microbiome revealed by metagenomics and culture.</title>
        <authorList>
            <person name="Gilroy R."/>
            <person name="Ravi A."/>
            <person name="Getino M."/>
            <person name="Pursley I."/>
            <person name="Horton D.L."/>
            <person name="Alikhan N.F."/>
            <person name="Baker D."/>
            <person name="Gharbi K."/>
            <person name="Hall N."/>
            <person name="Watson M."/>
            <person name="Adriaenssens E.M."/>
            <person name="Foster-Nyarko E."/>
            <person name="Jarju S."/>
            <person name="Secka A."/>
            <person name="Antonio M."/>
            <person name="Oren A."/>
            <person name="Chaudhuri R.R."/>
            <person name="La Ragione R."/>
            <person name="Hildebrand F."/>
            <person name="Pallen M.J."/>
        </authorList>
    </citation>
    <scope>NUCLEOTIDE SEQUENCE</scope>
    <source>
        <strain evidence="6">ChiGjej4B4-7305</strain>
    </source>
</reference>
<dbReference type="Pfam" id="PF01074">
    <property type="entry name" value="Glyco_hydro_38N"/>
    <property type="match status" value="1"/>
</dbReference>
<dbReference type="Gene3D" id="2.60.40.2220">
    <property type="match status" value="1"/>
</dbReference>
<accession>A0A9D2EI36</accession>
<dbReference type="Proteomes" id="UP000824037">
    <property type="component" value="Unassembled WGS sequence"/>
</dbReference>
<evidence type="ECO:0000313" key="7">
    <source>
        <dbReference type="Proteomes" id="UP000824037"/>
    </source>
</evidence>
<sequence length="732" mass="79916">DPDFVFVCSSAQQYAWIAERYPELFERIKARVAEGRWVPVGSMWVESDTNLPGGEAFVRQLVAGKQFFLEHFGVETRDVWLPDSFGYSGALPQLVRLAGAQWFLSQKLSWNESDTMPHHTFWWEGIDGSRVLTHFPPVDTYNSDLSAAELRHAERNFADKAVASSSIVPFGYGDGGGGPSREMVARARRYSDLDGVPRVRMDSPVAFFAETQAEVPADLGTWTGEMYLEFHRGTYTSQARTKRGNRRSEHLLREAELWAATAAVRTGAEYPYEVLERSWHTVLLNQFHDILPGSSIGWVYRDAEASYARVSTDLESVIDEATTAVAGSGDREVLLNAGPLPVNGVPAGAGAAPTAPAGSPVTLVREHGGVVIDNGLLRVWIDPRGLVTSLVQLPSGREAIAPGMAGNLLTVHRDVPRQWDAWDTDAEHRRVATDLISADSVEVSAEAPEAVSVRVRRSFGDSQVEQVLTVRRGDPVLQIETEVDWHERQKLLKLGFPLAVHADSSAAETQFGYVRRPTHTNTSWDAAKFEICAHRWVHVGEPGFGVAIANDATYGHDVTRVRAPMPAPADTTPGPLPAGGAAPVTMVRQSLLKAPLYPDPEADQGRHTFTTLVHAGAGIAEAVAAGYRANLPTRAVVGAGPVAPLVRVDGEGVLVESVKLAEDRTGDVVVRLYEAFGGRAEAQVHADFDHRSVVVTDLLERELEPAMATDGATTGVELLLRPFEVRTLRYRR</sequence>
<dbReference type="FunFam" id="1.20.1270.50:FF:000004">
    <property type="entry name" value="alpha-mannosidase 2C1 isoform X1"/>
    <property type="match status" value="1"/>
</dbReference>
<dbReference type="SUPFAM" id="SSF88688">
    <property type="entry name" value="Families 57/38 glycoside transferase middle domain"/>
    <property type="match status" value="1"/>
</dbReference>
<dbReference type="Pfam" id="PF09261">
    <property type="entry name" value="Alpha-mann_mid"/>
    <property type="match status" value="1"/>
</dbReference>
<keyword evidence="4" id="KW-0326">Glycosidase</keyword>
<gene>
    <name evidence="6" type="ORF">H9815_17095</name>
</gene>
<comment type="caution">
    <text evidence="6">The sequence shown here is derived from an EMBL/GenBank/DDBJ whole genome shotgun (WGS) entry which is preliminary data.</text>
</comment>
<dbReference type="InterPro" id="IPR011330">
    <property type="entry name" value="Glyco_hydro/deAcase_b/a-brl"/>
</dbReference>
<dbReference type="GO" id="GO:0009313">
    <property type="term" value="P:oligosaccharide catabolic process"/>
    <property type="evidence" value="ECO:0007669"/>
    <property type="project" value="TreeGrafter"/>
</dbReference>
<dbReference type="InterPro" id="IPR011682">
    <property type="entry name" value="Glyco_hydro_38_C"/>
</dbReference>
<dbReference type="Pfam" id="PF07748">
    <property type="entry name" value="Glyco_hydro_38C"/>
    <property type="match status" value="1"/>
</dbReference>
<protein>
    <submittedName>
        <fullName evidence="6">Alpha-mannosidase</fullName>
    </submittedName>
</protein>
<dbReference type="EMBL" id="DXBY01000296">
    <property type="protein sequence ID" value="HIZ37496.1"/>
    <property type="molecule type" value="Genomic_DNA"/>
</dbReference>
<dbReference type="AlphaFoldDB" id="A0A9D2EI36"/>
<keyword evidence="2" id="KW-0479">Metal-binding</keyword>
<dbReference type="InterPro" id="IPR028995">
    <property type="entry name" value="Glyco_hydro_57/38_cen_sf"/>
</dbReference>
<dbReference type="InterPro" id="IPR027291">
    <property type="entry name" value="Glyco_hydro_38_N_sf"/>
</dbReference>
<dbReference type="GO" id="GO:0046872">
    <property type="term" value="F:metal ion binding"/>
    <property type="evidence" value="ECO:0007669"/>
    <property type="project" value="UniProtKB-KW"/>
</dbReference>
<dbReference type="GO" id="GO:0030246">
    <property type="term" value="F:carbohydrate binding"/>
    <property type="evidence" value="ECO:0007669"/>
    <property type="project" value="InterPro"/>
</dbReference>
<dbReference type="SUPFAM" id="SSF88713">
    <property type="entry name" value="Glycoside hydrolase/deacetylase"/>
    <property type="match status" value="1"/>
</dbReference>
<dbReference type="CDD" id="cd10789">
    <property type="entry name" value="GH38N_AMII_ER_cytosolic"/>
    <property type="match status" value="1"/>
</dbReference>
<comment type="similarity">
    <text evidence="1">Belongs to the glycosyl hydrolase 38 family.</text>
</comment>
<evidence type="ECO:0000256" key="3">
    <source>
        <dbReference type="ARBA" id="ARBA00022801"/>
    </source>
</evidence>
<dbReference type="GO" id="GO:0006013">
    <property type="term" value="P:mannose metabolic process"/>
    <property type="evidence" value="ECO:0007669"/>
    <property type="project" value="InterPro"/>
</dbReference>
<dbReference type="SUPFAM" id="SSF74650">
    <property type="entry name" value="Galactose mutarotase-like"/>
    <property type="match status" value="1"/>
</dbReference>
<dbReference type="GO" id="GO:0004559">
    <property type="term" value="F:alpha-mannosidase activity"/>
    <property type="evidence" value="ECO:0007669"/>
    <property type="project" value="InterPro"/>
</dbReference>
<dbReference type="SMART" id="SM00872">
    <property type="entry name" value="Alpha-mann_mid"/>
    <property type="match status" value="1"/>
</dbReference>
<dbReference type="PANTHER" id="PTHR46017:SF1">
    <property type="entry name" value="ALPHA-MANNOSIDASE 2C1"/>
    <property type="match status" value="1"/>
</dbReference>
<dbReference type="Gene3D" id="2.70.98.30">
    <property type="entry name" value="Golgi alpha-mannosidase II, domain 4"/>
    <property type="match status" value="1"/>
</dbReference>
<dbReference type="InterPro" id="IPR015341">
    <property type="entry name" value="Glyco_hydro_38_cen"/>
</dbReference>
<feature type="non-terminal residue" evidence="6">
    <location>
        <position position="1"/>
    </location>
</feature>
<proteinExistence type="inferred from homology"/>
<dbReference type="PANTHER" id="PTHR46017">
    <property type="entry name" value="ALPHA-MANNOSIDASE 2C1"/>
    <property type="match status" value="1"/>
</dbReference>
<evidence type="ECO:0000256" key="4">
    <source>
        <dbReference type="ARBA" id="ARBA00023295"/>
    </source>
</evidence>
<dbReference type="InterPro" id="IPR000602">
    <property type="entry name" value="Glyco_hydro_38_N"/>
</dbReference>
<dbReference type="InterPro" id="IPR011013">
    <property type="entry name" value="Gal_mutarotase_sf_dom"/>
</dbReference>
<dbReference type="InterPro" id="IPR041147">
    <property type="entry name" value="GH38_C"/>
</dbReference>